<accession>A0A2A2FKU4</accession>
<evidence type="ECO:0000259" key="3">
    <source>
        <dbReference type="Pfam" id="PF23379"/>
    </source>
</evidence>
<dbReference type="Pfam" id="PF23379">
    <property type="entry name" value="DUF7096"/>
    <property type="match status" value="1"/>
</dbReference>
<evidence type="ECO:0000259" key="1">
    <source>
        <dbReference type="Pfam" id="PF23374"/>
    </source>
</evidence>
<feature type="domain" description="DUF7094" evidence="2">
    <location>
        <begin position="226"/>
        <end position="328"/>
    </location>
</feature>
<proteinExistence type="predicted"/>
<reference evidence="4 5" key="1">
    <citation type="submission" date="2017-08" db="EMBL/GenBank/DDBJ databases">
        <title>The strain WRN001 was isolated from Binhai saline alkaline soil, Tianjin, China.</title>
        <authorList>
            <person name="Liu D."/>
            <person name="Zhang G."/>
        </authorList>
    </citation>
    <scope>NUCLEOTIDE SEQUENCE [LARGE SCALE GENOMIC DNA]</scope>
    <source>
        <strain evidence="4 5">WN019</strain>
    </source>
</reference>
<dbReference type="Proteomes" id="UP000218083">
    <property type="component" value="Unassembled WGS sequence"/>
</dbReference>
<keyword evidence="5" id="KW-1185">Reference proteome</keyword>
<protein>
    <submittedName>
        <fullName evidence="4">Uncharacterized protein</fullName>
    </submittedName>
</protein>
<dbReference type="InterPro" id="IPR056397">
    <property type="entry name" value="Fn3_arc"/>
</dbReference>
<feature type="domain" description="DUF7096" evidence="3">
    <location>
        <begin position="2"/>
        <end position="220"/>
    </location>
</feature>
<gene>
    <name evidence="4" type="ORF">CK500_00600</name>
</gene>
<organism evidence="4 5">
    <name type="scientific">Halorubrum salipaludis</name>
    <dbReference type="NCBI Taxonomy" id="2032630"/>
    <lineage>
        <taxon>Archaea</taxon>
        <taxon>Methanobacteriati</taxon>
        <taxon>Methanobacteriota</taxon>
        <taxon>Stenosarchaea group</taxon>
        <taxon>Halobacteria</taxon>
        <taxon>Halobacteriales</taxon>
        <taxon>Haloferacaceae</taxon>
        <taxon>Halorubrum</taxon>
    </lineage>
</organism>
<sequence length="432" mass="45721">MRALPISLAVLLLLAPIAGAVSPAAVAGAVADPVASDPVASDRVGAFDGVDPDRSQVDAANLTFRTLSAPTDADTRVGAAARGADLGSSVGFAVDETDAAMETAAVVQRIEAAETSTERQRRILAAINQVERDEVTLNSRQAEAFSAHAAGELSDRELLDELVRIAATAREYDERLDELDALAEETDGFSSPTRLDELQVALQVYEGPVREIALSAARGEVSASEVYVESSDRSIVLATIVDGEYVREVFRIDRWDRGGGTIGNDEAIEVTSAAYPETASLREPDAFGAGSVQRITIPHEYGLLRTFVSGGTERVFVEHQRIALDAFPDTESVSESGDGFNVTVDRSYAGGLVTVTVRDDETGEPVPDVTVTKSVGDGDSRAIGTTDADGTVRTLSPAESYRVTVVDEPRAVFVDDLEPIATPHPVESDDGE</sequence>
<comment type="caution">
    <text evidence="4">The sequence shown here is derived from an EMBL/GenBank/DDBJ whole genome shotgun (WGS) entry which is preliminary data.</text>
</comment>
<feature type="domain" description="Fibronectin-III type-like" evidence="1">
    <location>
        <begin position="332"/>
        <end position="413"/>
    </location>
</feature>
<name>A0A2A2FKU4_9EURY</name>
<dbReference type="EMBL" id="NSKC01000001">
    <property type="protein sequence ID" value="PAU85199.1"/>
    <property type="molecule type" value="Genomic_DNA"/>
</dbReference>
<dbReference type="RefSeq" id="WP_095635321.1">
    <property type="nucleotide sequence ID" value="NZ_NSKC01000001.1"/>
</dbReference>
<dbReference type="AlphaFoldDB" id="A0A2A2FKU4"/>
<evidence type="ECO:0000313" key="5">
    <source>
        <dbReference type="Proteomes" id="UP000218083"/>
    </source>
</evidence>
<evidence type="ECO:0000313" key="4">
    <source>
        <dbReference type="EMBL" id="PAU85199.1"/>
    </source>
</evidence>
<dbReference type="InterPro" id="IPR055520">
    <property type="entry name" value="DUF7094"/>
</dbReference>
<dbReference type="Gene3D" id="2.60.40.1120">
    <property type="entry name" value="Carboxypeptidase-like, regulatory domain"/>
    <property type="match status" value="1"/>
</dbReference>
<dbReference type="InterPro" id="IPR055522">
    <property type="entry name" value="DUF7096"/>
</dbReference>
<dbReference type="OrthoDB" id="201701at2157"/>
<dbReference type="Pfam" id="PF23374">
    <property type="entry name" value="Fn3_arc"/>
    <property type="match status" value="1"/>
</dbReference>
<dbReference type="Pfam" id="PF23375">
    <property type="entry name" value="DUF7094"/>
    <property type="match status" value="1"/>
</dbReference>
<evidence type="ECO:0000259" key="2">
    <source>
        <dbReference type="Pfam" id="PF23375"/>
    </source>
</evidence>